<evidence type="ECO:0000313" key="1">
    <source>
        <dbReference type="EMBL" id="CAE7265223.1"/>
    </source>
</evidence>
<feature type="non-terminal residue" evidence="1">
    <location>
        <position position="115"/>
    </location>
</feature>
<proteinExistence type="predicted"/>
<name>A0A812MFP9_SYMPI</name>
<dbReference type="Proteomes" id="UP000649617">
    <property type="component" value="Unassembled WGS sequence"/>
</dbReference>
<protein>
    <submittedName>
        <fullName evidence="1">Uncharacterized protein</fullName>
    </submittedName>
</protein>
<evidence type="ECO:0000313" key="2">
    <source>
        <dbReference type="Proteomes" id="UP000649617"/>
    </source>
</evidence>
<comment type="caution">
    <text evidence="1">The sequence shown here is derived from an EMBL/GenBank/DDBJ whole genome shotgun (WGS) entry which is preliminary data.</text>
</comment>
<organism evidence="1 2">
    <name type="scientific">Symbiodinium pilosum</name>
    <name type="common">Dinoflagellate</name>
    <dbReference type="NCBI Taxonomy" id="2952"/>
    <lineage>
        <taxon>Eukaryota</taxon>
        <taxon>Sar</taxon>
        <taxon>Alveolata</taxon>
        <taxon>Dinophyceae</taxon>
        <taxon>Suessiales</taxon>
        <taxon>Symbiodiniaceae</taxon>
        <taxon>Symbiodinium</taxon>
    </lineage>
</organism>
<accession>A0A812MFP9</accession>
<reference evidence="1" key="1">
    <citation type="submission" date="2021-02" db="EMBL/GenBank/DDBJ databases">
        <authorList>
            <person name="Dougan E. K."/>
            <person name="Rhodes N."/>
            <person name="Thang M."/>
            <person name="Chan C."/>
        </authorList>
    </citation>
    <scope>NUCLEOTIDE SEQUENCE</scope>
</reference>
<sequence length="115" mass="13248">EKLRELLKQHGDFASMEVLVKKYHRTLFGKTKSGGWYSKHYLLTVAQWTKQHGYSRKMTDSAFAWAQTHSKIRTNPVHGEQEALFVLNESFQLVDETGSTIQMQGQLEMEDPSGM</sequence>
<dbReference type="OrthoDB" id="434680at2759"/>
<keyword evidence="2" id="KW-1185">Reference proteome</keyword>
<dbReference type="EMBL" id="CAJNIZ010008222">
    <property type="protein sequence ID" value="CAE7265223.1"/>
    <property type="molecule type" value="Genomic_DNA"/>
</dbReference>
<gene>
    <name evidence="1" type="ORF">SPIL2461_LOCUS5694</name>
</gene>
<dbReference type="AlphaFoldDB" id="A0A812MFP9"/>